<dbReference type="Proteomes" id="UP001239111">
    <property type="component" value="Chromosome 1"/>
</dbReference>
<organism evidence="1 2">
    <name type="scientific">Eretmocerus hayati</name>
    <dbReference type="NCBI Taxonomy" id="131215"/>
    <lineage>
        <taxon>Eukaryota</taxon>
        <taxon>Metazoa</taxon>
        <taxon>Ecdysozoa</taxon>
        <taxon>Arthropoda</taxon>
        <taxon>Hexapoda</taxon>
        <taxon>Insecta</taxon>
        <taxon>Pterygota</taxon>
        <taxon>Neoptera</taxon>
        <taxon>Endopterygota</taxon>
        <taxon>Hymenoptera</taxon>
        <taxon>Apocrita</taxon>
        <taxon>Proctotrupomorpha</taxon>
        <taxon>Chalcidoidea</taxon>
        <taxon>Aphelinidae</taxon>
        <taxon>Aphelininae</taxon>
        <taxon>Eretmocerus</taxon>
    </lineage>
</organism>
<keyword evidence="2" id="KW-1185">Reference proteome</keyword>
<accession>A0ACC2PLD5</accession>
<protein>
    <submittedName>
        <fullName evidence="1">Uncharacterized protein</fullName>
    </submittedName>
</protein>
<name>A0ACC2PLD5_9HYME</name>
<proteinExistence type="predicted"/>
<evidence type="ECO:0000313" key="1">
    <source>
        <dbReference type="EMBL" id="KAJ8684257.1"/>
    </source>
</evidence>
<reference evidence="1" key="1">
    <citation type="submission" date="2023-04" db="EMBL/GenBank/DDBJ databases">
        <title>A chromosome-level genome assembly of the parasitoid wasp Eretmocerus hayati.</title>
        <authorList>
            <person name="Zhong Y."/>
            <person name="Liu S."/>
            <person name="Liu Y."/>
        </authorList>
    </citation>
    <scope>NUCLEOTIDE SEQUENCE</scope>
    <source>
        <strain evidence="1">ZJU_SS_LIU_2023</strain>
    </source>
</reference>
<gene>
    <name evidence="1" type="ORF">QAD02_020049</name>
</gene>
<comment type="caution">
    <text evidence="1">The sequence shown here is derived from an EMBL/GenBank/DDBJ whole genome shotgun (WGS) entry which is preliminary data.</text>
</comment>
<sequence length="323" mass="34353">MMASQQHHHALPYAGLFSGMDFHRMDMAAAAARKKIALENPKMHNSEISKQLGARWKLLSESEKAPFIDEAKRLRAMHMKDHPDYKYRPRRKPKAPVSVLPNGPGGKGPAHGLAAAAGFPGFSLPYFAHPQHPLEYPGLPGYFGSAFDAVNIQKLVSAQQQSQQQSQYGHHQQSQQQAQQQQQLAHHAHSQQQQQYQSYGRGDASGTTAADVANNNAAANAVVTSIYSLYGPSAASAKMSPYGAAAPPSLGSLLAHHQSMSAGSSLMFNATAAALHHQQAAVAGSSSPGSSPGSTPVSASSPGTHPNGLELVDQLRRPVPTII</sequence>
<evidence type="ECO:0000313" key="2">
    <source>
        <dbReference type="Proteomes" id="UP001239111"/>
    </source>
</evidence>
<dbReference type="EMBL" id="CM056741">
    <property type="protein sequence ID" value="KAJ8684257.1"/>
    <property type="molecule type" value="Genomic_DNA"/>
</dbReference>